<dbReference type="GO" id="GO:0016020">
    <property type="term" value="C:membrane"/>
    <property type="evidence" value="ECO:0007669"/>
    <property type="project" value="TreeGrafter"/>
</dbReference>
<dbReference type="GO" id="GO:1902388">
    <property type="term" value="F:ceramide 1-phosphate transfer activity"/>
    <property type="evidence" value="ECO:0007669"/>
    <property type="project" value="TreeGrafter"/>
</dbReference>
<dbReference type="InterPro" id="IPR036497">
    <property type="entry name" value="GLTP_sf"/>
</dbReference>
<dbReference type="SUPFAM" id="SSF47576">
    <property type="entry name" value="Calponin-homology domain, CH-domain"/>
    <property type="match status" value="1"/>
</dbReference>
<dbReference type="PANTHER" id="PTHR10219">
    <property type="entry name" value="GLYCOLIPID TRANSFER PROTEIN-RELATED"/>
    <property type="match status" value="1"/>
</dbReference>
<dbReference type="InterPro" id="IPR003096">
    <property type="entry name" value="SM22_calponin"/>
</dbReference>
<dbReference type="SUPFAM" id="SSF82171">
    <property type="entry name" value="DPP6 N-terminal domain-like"/>
    <property type="match status" value="1"/>
</dbReference>
<dbReference type="PRINTS" id="PR00888">
    <property type="entry name" value="SM22CALPONIN"/>
</dbReference>
<accession>A0A915DR79</accession>
<organism evidence="2 3">
    <name type="scientific">Ditylenchus dipsaci</name>
    <dbReference type="NCBI Taxonomy" id="166011"/>
    <lineage>
        <taxon>Eukaryota</taxon>
        <taxon>Metazoa</taxon>
        <taxon>Ecdysozoa</taxon>
        <taxon>Nematoda</taxon>
        <taxon>Chromadorea</taxon>
        <taxon>Rhabditida</taxon>
        <taxon>Tylenchina</taxon>
        <taxon>Tylenchomorpha</taxon>
        <taxon>Sphaerularioidea</taxon>
        <taxon>Anguinidae</taxon>
        <taxon>Anguininae</taxon>
        <taxon>Ditylenchus</taxon>
    </lineage>
</organism>
<dbReference type="SMART" id="SM00033">
    <property type="entry name" value="CH"/>
    <property type="match status" value="1"/>
</dbReference>
<dbReference type="Gene3D" id="1.10.418.10">
    <property type="entry name" value="Calponin-like domain"/>
    <property type="match status" value="1"/>
</dbReference>
<dbReference type="Gene3D" id="1.10.3520.10">
    <property type="entry name" value="Glycolipid transfer protein"/>
    <property type="match status" value="1"/>
</dbReference>
<dbReference type="PROSITE" id="PS50021">
    <property type="entry name" value="CH"/>
    <property type="match status" value="1"/>
</dbReference>
<name>A0A915DR79_9BILA</name>
<sequence>MELGTFSILNVTNHFEEGLVGTRDVNLTKYLHAFEELSRLFSMLGVVFSFVESDVTEKRKILQNLLLQNPENYSTIENMLLYECFDSNETGQNQSKKAEPIDNGSRTLLRLHRANKFLSQFVTSLREDSSDKSASELFRSAYQETLADHHTWLIRKSVSLVSHTIPNKNQLLSIIFNKTEEDLNQEEVDNYSKKFLNSMNEVYDRVQSLSNNTERNYDSSVKLRGRGAIGENLLPGLVDPSNKKYCAISHKDIISFDVESGKRLKLLRHSKQVIGIHWSHGNLLSITSGGKLTIWDLDSGEEKGSSNVTVSCLLQWTYEVEDNIFVLGQIAGSSDQEMNGLSDESNSSTSSGSASSVLFQLVGFESESIHQKSHLAVSMDLVALCNGKEVKIIPFDSSAQVNGPTSFTLRTKFDTIQDNSLIVLMAFIFLKTQFSHLLALEGYIFGVELGRRVGSCQQVVRQCHWLPRGICSKWNLATSGTGRWYRAEYLDVESPVENVLLSRDASILVCTLSDNSVHLVKTATMTIISQLQVMNVPTTPSLQWMGWNLDPAQPDYLVSNARIGHIQWVDPVKWLTISLFDVSEENPQPKDHFNLSNNLWLNPYLICLSVSRFATCEMRRNIPDMSYMKIFKRMKKGSVTDFKLEDCIVCQCKVAFLRSSVDDIVNPTVDEISEEEFLRIDEQGKLDLIAADPFRAGKWRVDAYRREVSWQRSVVRDCSRIRAGCFATINSLCGQNFVLLWRLSDLKILTHIDSIRDSNQVQWTPRHEATGAGAYSSILLIAGDSMITAYNMETNSFMWKMGQSNGLMIFSSLFSCIAYDSVQVIQFDAATGKEIDLHKFSTPQQFVVATGLHPNLRFTGISEKGIRTIKMDIPENEVFCDVAVEKKKTPFSELLAKKPLGSESQTAKSTAKFVELQSVPSTKKFFDGPAHSLAPLTVIAPLFIRNCLIKRKPVEPRPGGVGAEILDKQASKFNETEANYLLEWIKDVTKEDFDANGSKTNFMEQLKDGQLLCRLLNAVEPKTIKKIMKPISNFNCMENINQFCACARQKFGVIVEETFQSVDLFEGRDLFSVCVTLQSLARKIEKSHNIAPPQQIPKGKI</sequence>
<dbReference type="SUPFAM" id="SSF110004">
    <property type="entry name" value="Glycolipid transfer protein, GLTP"/>
    <property type="match status" value="1"/>
</dbReference>
<keyword evidence="2" id="KW-1185">Reference proteome</keyword>
<protein>
    <submittedName>
        <fullName evidence="3">Calponin-homology (CH) domain-containing protein</fullName>
    </submittedName>
</protein>
<evidence type="ECO:0000313" key="3">
    <source>
        <dbReference type="WBParaSite" id="jg22054"/>
    </source>
</evidence>
<dbReference type="InterPro" id="IPR015943">
    <property type="entry name" value="WD40/YVTN_repeat-like_dom_sf"/>
</dbReference>
<proteinExistence type="predicted"/>
<dbReference type="InterPro" id="IPR001715">
    <property type="entry name" value="CH_dom"/>
</dbReference>
<dbReference type="GO" id="GO:0005829">
    <property type="term" value="C:cytosol"/>
    <property type="evidence" value="ECO:0007669"/>
    <property type="project" value="TreeGrafter"/>
</dbReference>
<dbReference type="Pfam" id="PF08718">
    <property type="entry name" value="GLTP"/>
    <property type="match status" value="1"/>
</dbReference>
<reference evidence="3" key="1">
    <citation type="submission" date="2022-11" db="UniProtKB">
        <authorList>
            <consortium name="WormBaseParasite"/>
        </authorList>
    </citation>
    <scope>IDENTIFICATION</scope>
</reference>
<feature type="domain" description="Calponin-homology (CH)" evidence="1">
    <location>
        <begin position="975"/>
        <end position="1085"/>
    </location>
</feature>
<dbReference type="AlphaFoldDB" id="A0A915DR79"/>
<dbReference type="GO" id="GO:1902387">
    <property type="term" value="F:ceramide 1-phosphate binding"/>
    <property type="evidence" value="ECO:0007669"/>
    <property type="project" value="TreeGrafter"/>
</dbReference>
<evidence type="ECO:0000259" key="1">
    <source>
        <dbReference type="PROSITE" id="PS50021"/>
    </source>
</evidence>
<dbReference type="Pfam" id="PF00307">
    <property type="entry name" value="CH"/>
    <property type="match status" value="1"/>
</dbReference>
<evidence type="ECO:0000313" key="2">
    <source>
        <dbReference type="Proteomes" id="UP000887574"/>
    </source>
</evidence>
<dbReference type="WBParaSite" id="jg22054">
    <property type="protein sequence ID" value="jg22054"/>
    <property type="gene ID" value="jg22054"/>
</dbReference>
<dbReference type="Gene3D" id="2.130.10.10">
    <property type="entry name" value="YVTN repeat-like/Quinoprotein amine dehydrogenase"/>
    <property type="match status" value="1"/>
</dbReference>
<dbReference type="InterPro" id="IPR036872">
    <property type="entry name" value="CH_dom_sf"/>
</dbReference>
<dbReference type="InterPro" id="IPR014830">
    <property type="entry name" value="Glycolipid_transfer_prot_dom"/>
</dbReference>
<dbReference type="PANTHER" id="PTHR10219:SF43">
    <property type="entry name" value="GLYCOLIPID TRANSFER PROTEIN DOMAIN-CONTAINING PROTEIN"/>
    <property type="match status" value="1"/>
</dbReference>
<dbReference type="Proteomes" id="UP000887574">
    <property type="component" value="Unplaced"/>
</dbReference>